<dbReference type="GO" id="GO:0005737">
    <property type="term" value="C:cytoplasm"/>
    <property type="evidence" value="ECO:0007669"/>
    <property type="project" value="UniProtKB-SubCell"/>
</dbReference>
<comment type="caution">
    <text evidence="15">The sequence shown here is derived from an EMBL/GenBank/DDBJ whole genome shotgun (WGS) entry which is preliminary data.</text>
</comment>
<dbReference type="HAMAP" id="MF_01014">
    <property type="entry name" value="HisA"/>
    <property type="match status" value="1"/>
</dbReference>
<dbReference type="OrthoDB" id="9807749at2"/>
<dbReference type="SUPFAM" id="SSF51366">
    <property type="entry name" value="Ribulose-phoshate binding barrel"/>
    <property type="match status" value="1"/>
</dbReference>
<dbReference type="FunFam" id="3.20.20.70:FF:000009">
    <property type="entry name" value="1-(5-phosphoribosyl)-5-[(5-phosphoribosylamino)methylideneamino] imidazole-4-carboxamide isomerase"/>
    <property type="match status" value="1"/>
</dbReference>
<dbReference type="GO" id="GO:0000105">
    <property type="term" value="P:L-histidine biosynthetic process"/>
    <property type="evidence" value="ECO:0007669"/>
    <property type="project" value="UniProtKB-UniRule"/>
</dbReference>
<dbReference type="InterPro" id="IPR013785">
    <property type="entry name" value="Aldolase_TIM"/>
</dbReference>
<accession>A0A430AME3</accession>
<evidence type="ECO:0000256" key="6">
    <source>
        <dbReference type="ARBA" id="ARBA00018464"/>
    </source>
</evidence>
<evidence type="ECO:0000256" key="8">
    <source>
        <dbReference type="ARBA" id="ARBA00022605"/>
    </source>
</evidence>
<dbReference type="Gene3D" id="3.20.20.70">
    <property type="entry name" value="Aldolase class I"/>
    <property type="match status" value="1"/>
</dbReference>
<dbReference type="Pfam" id="PF00977">
    <property type="entry name" value="His_biosynth"/>
    <property type="match status" value="1"/>
</dbReference>
<keyword evidence="16" id="KW-1185">Reference proteome</keyword>
<evidence type="ECO:0000256" key="10">
    <source>
        <dbReference type="ARBA" id="ARBA00023235"/>
    </source>
</evidence>
<evidence type="ECO:0000256" key="3">
    <source>
        <dbReference type="ARBA" id="ARBA00005133"/>
    </source>
</evidence>
<keyword evidence="9 12" id="KW-0368">Histidine biosynthesis</keyword>
<evidence type="ECO:0000256" key="11">
    <source>
        <dbReference type="ARBA" id="ARBA00030547"/>
    </source>
</evidence>
<evidence type="ECO:0000256" key="7">
    <source>
        <dbReference type="ARBA" id="ARBA00022490"/>
    </source>
</evidence>
<dbReference type="InterPro" id="IPR006062">
    <property type="entry name" value="His_biosynth"/>
</dbReference>
<feature type="active site" description="Proton acceptor" evidence="12">
    <location>
        <position position="8"/>
    </location>
</feature>
<dbReference type="InterPro" id="IPR011060">
    <property type="entry name" value="RibuloseP-bd_barrel"/>
</dbReference>
<evidence type="ECO:0000256" key="4">
    <source>
        <dbReference type="ARBA" id="ARBA00009667"/>
    </source>
</evidence>
<evidence type="ECO:0000256" key="14">
    <source>
        <dbReference type="RuleBase" id="RU003658"/>
    </source>
</evidence>
<comment type="similarity">
    <text evidence="4 12 13">Belongs to the HisA/HisF family.</text>
</comment>
<dbReference type="GO" id="GO:0000162">
    <property type="term" value="P:L-tryptophan biosynthetic process"/>
    <property type="evidence" value="ECO:0007669"/>
    <property type="project" value="TreeGrafter"/>
</dbReference>
<evidence type="ECO:0000256" key="1">
    <source>
        <dbReference type="ARBA" id="ARBA00000901"/>
    </source>
</evidence>
<evidence type="ECO:0000313" key="16">
    <source>
        <dbReference type="Proteomes" id="UP000287605"/>
    </source>
</evidence>
<keyword evidence="7 12" id="KW-0963">Cytoplasm</keyword>
<feature type="active site" description="Proton donor" evidence="12">
    <location>
        <position position="129"/>
    </location>
</feature>
<dbReference type="RefSeq" id="WP_126810030.1">
    <property type="nucleotide sequence ID" value="NZ_NGKA01000026.1"/>
</dbReference>
<gene>
    <name evidence="12" type="primary">hisA</name>
    <name evidence="15" type="ORF">CBF29_12330</name>
</gene>
<dbReference type="PANTHER" id="PTHR43090">
    <property type="entry name" value="1-(5-PHOSPHORIBOSYL)-5-[(5-PHOSPHORIBOSYLAMINO)METHYLIDENEAMINO] IMIDAZOLE-4-CARBOXAMIDE ISOMERASE"/>
    <property type="match status" value="1"/>
</dbReference>
<evidence type="ECO:0000256" key="13">
    <source>
        <dbReference type="RuleBase" id="RU003657"/>
    </source>
</evidence>
<dbReference type="CDD" id="cd04732">
    <property type="entry name" value="HisA"/>
    <property type="match status" value="1"/>
</dbReference>
<evidence type="ECO:0000256" key="9">
    <source>
        <dbReference type="ARBA" id="ARBA00023102"/>
    </source>
</evidence>
<dbReference type="PANTHER" id="PTHR43090:SF2">
    <property type="entry name" value="1-(5-PHOSPHORIBOSYL)-5-[(5-PHOSPHORIBOSYLAMINO)METHYLIDENEAMINO] IMIDAZOLE-4-CARBOXAMIDE ISOMERASE"/>
    <property type="match status" value="1"/>
</dbReference>
<evidence type="ECO:0000313" key="15">
    <source>
        <dbReference type="EMBL" id="RSU09074.1"/>
    </source>
</evidence>
<reference evidence="15 16" key="1">
    <citation type="submission" date="2017-05" db="EMBL/GenBank/DDBJ databases">
        <title>Vagococcus spp. assemblies.</title>
        <authorList>
            <person name="Gulvik C.A."/>
        </authorList>
    </citation>
    <scope>NUCLEOTIDE SEQUENCE [LARGE SCALE GENOMIC DNA]</scope>
    <source>
        <strain evidence="15 16">CCUG 51432</strain>
    </source>
</reference>
<comment type="pathway">
    <text evidence="3 12 14">Amino-acid biosynthesis; L-histidine biosynthesis; L-histidine from 5-phospho-alpha-D-ribose 1-diphosphate: step 4/9.</text>
</comment>
<keyword evidence="10 12" id="KW-0413">Isomerase</keyword>
<proteinExistence type="inferred from homology"/>
<dbReference type="EC" id="5.3.1.16" evidence="5 12"/>
<dbReference type="Proteomes" id="UP000287605">
    <property type="component" value="Unassembled WGS sequence"/>
</dbReference>
<organism evidence="15 16">
    <name type="scientific">Vagococcus elongatus</name>
    <dbReference type="NCBI Taxonomy" id="180344"/>
    <lineage>
        <taxon>Bacteria</taxon>
        <taxon>Bacillati</taxon>
        <taxon>Bacillota</taxon>
        <taxon>Bacilli</taxon>
        <taxon>Lactobacillales</taxon>
        <taxon>Enterococcaceae</taxon>
        <taxon>Vagococcus</taxon>
    </lineage>
</organism>
<evidence type="ECO:0000256" key="2">
    <source>
        <dbReference type="ARBA" id="ARBA00004496"/>
    </source>
</evidence>
<dbReference type="AlphaFoldDB" id="A0A430AME3"/>
<comment type="catalytic activity">
    <reaction evidence="1 12 14">
        <text>1-(5-phospho-beta-D-ribosyl)-5-[(5-phospho-beta-D-ribosylamino)methylideneamino]imidazole-4-carboxamide = 5-[(5-phospho-1-deoxy-D-ribulos-1-ylimino)methylamino]-1-(5-phospho-beta-D-ribosyl)imidazole-4-carboxamide</text>
        <dbReference type="Rhea" id="RHEA:15469"/>
        <dbReference type="ChEBI" id="CHEBI:58435"/>
        <dbReference type="ChEBI" id="CHEBI:58525"/>
        <dbReference type="EC" id="5.3.1.16"/>
    </reaction>
</comment>
<protein>
    <recommendedName>
        <fullName evidence="6 12">1-(5-phosphoribosyl)-5-[(5-phosphoribosylamino)methylideneamino] imidazole-4-carboxamide isomerase</fullName>
        <ecNumber evidence="5 12">5.3.1.16</ecNumber>
    </recommendedName>
    <alternativeName>
        <fullName evidence="11 12">Phosphoribosylformimino-5-aminoimidazole carboxamide ribotide isomerase</fullName>
    </alternativeName>
</protein>
<comment type="subcellular location">
    <subcellularLocation>
        <location evidence="2 12 14">Cytoplasm</location>
    </subcellularLocation>
</comment>
<keyword evidence="8 12" id="KW-0028">Amino-acid biosynthesis</keyword>
<name>A0A430AME3_9ENTE</name>
<dbReference type="InterPro" id="IPR006063">
    <property type="entry name" value="HisA_bact_arch"/>
</dbReference>
<dbReference type="EMBL" id="NGKA01000026">
    <property type="protein sequence ID" value="RSU09074.1"/>
    <property type="molecule type" value="Genomic_DNA"/>
</dbReference>
<dbReference type="GO" id="GO:0003949">
    <property type="term" value="F:1-(5-phosphoribosyl)-5-[(5-phosphoribosylamino)methylideneamino]imidazole-4-carboxamide isomerase activity"/>
    <property type="evidence" value="ECO:0007669"/>
    <property type="project" value="UniProtKB-UniRule"/>
</dbReference>
<dbReference type="InterPro" id="IPR044524">
    <property type="entry name" value="Isoase_HisA-like"/>
</dbReference>
<sequence length="236" mass="25619">MLVLPAIDILEGKPVRLYQGDYDQKEVVGKDIHSLAEKFVSLGTKFLHIVDLDGAKDGKLVNGEAIIALANHLEIPVQVGGGIRDMEKISQYLDNGINRVILGTAALENKQFLEEALDKYGERIVVGVDIKNDHVYGHGWLKSSAVPYEVFISQLEEMGVKRIIVTDISRDGTLEGVNEVLLKKIQSLTKMSIIAAGGVKSMQDVRAVKKIGLEGAITGKAIYAGTLNLAEALSLQ</sequence>
<evidence type="ECO:0000256" key="5">
    <source>
        <dbReference type="ARBA" id="ARBA00012550"/>
    </source>
</evidence>
<dbReference type="InterPro" id="IPR023016">
    <property type="entry name" value="HisA/PriA"/>
</dbReference>
<dbReference type="NCBIfam" id="TIGR00007">
    <property type="entry name" value="1-(5-phosphoribosyl)-5-[(5-phosphoribosylamino)methylideneamino]imidazole-4-carboxamide isomerase"/>
    <property type="match status" value="1"/>
</dbReference>
<evidence type="ECO:0000256" key="12">
    <source>
        <dbReference type="HAMAP-Rule" id="MF_01014"/>
    </source>
</evidence>
<dbReference type="UniPathway" id="UPA00031">
    <property type="reaction ID" value="UER00009"/>
</dbReference>